<feature type="transmembrane region" description="Helical" evidence="2">
    <location>
        <begin position="81"/>
        <end position="100"/>
    </location>
</feature>
<dbReference type="Pfam" id="PF11992">
    <property type="entry name" value="TgpA_N"/>
    <property type="match status" value="1"/>
</dbReference>
<feature type="transmembrane region" description="Helical" evidence="2">
    <location>
        <begin position="24"/>
        <end position="42"/>
    </location>
</feature>
<dbReference type="Proteomes" id="UP000629365">
    <property type="component" value="Unassembled WGS sequence"/>
</dbReference>
<feature type="transmembrane region" description="Helical" evidence="2">
    <location>
        <begin position="605"/>
        <end position="626"/>
    </location>
</feature>
<dbReference type="RefSeq" id="WP_188437219.1">
    <property type="nucleotide sequence ID" value="NZ_BMCM01000004.1"/>
</dbReference>
<dbReference type="InterPro" id="IPR052901">
    <property type="entry name" value="Bact_TGase-like"/>
</dbReference>
<protein>
    <submittedName>
        <fullName evidence="4">Transglutaminase</fullName>
    </submittedName>
</protein>
<dbReference type="SUPFAM" id="SSF54001">
    <property type="entry name" value="Cysteine proteinases"/>
    <property type="match status" value="1"/>
</dbReference>
<proteinExistence type="predicted"/>
<evidence type="ECO:0000256" key="2">
    <source>
        <dbReference type="SAM" id="Phobius"/>
    </source>
</evidence>
<dbReference type="InterPro" id="IPR002931">
    <property type="entry name" value="Transglutaminase-like"/>
</dbReference>
<dbReference type="InterPro" id="IPR021878">
    <property type="entry name" value="TgpA_N"/>
</dbReference>
<name>A0ABQ1RYS5_9MICO</name>
<dbReference type="SMART" id="SM00460">
    <property type="entry name" value="TGc"/>
    <property type="match status" value="1"/>
</dbReference>
<dbReference type="Pfam" id="PF01841">
    <property type="entry name" value="Transglut_core"/>
    <property type="match status" value="1"/>
</dbReference>
<gene>
    <name evidence="4" type="ORF">GCM10007269_28410</name>
</gene>
<evidence type="ECO:0000256" key="1">
    <source>
        <dbReference type="SAM" id="MobiDB-lite"/>
    </source>
</evidence>
<dbReference type="PANTHER" id="PTHR42736">
    <property type="entry name" value="PROTEIN-GLUTAMINE GAMMA-GLUTAMYLTRANSFERASE"/>
    <property type="match status" value="1"/>
</dbReference>
<evidence type="ECO:0000313" key="5">
    <source>
        <dbReference type="Proteomes" id="UP000629365"/>
    </source>
</evidence>
<keyword evidence="2" id="KW-0812">Transmembrane</keyword>
<feature type="transmembrane region" description="Helical" evidence="2">
    <location>
        <begin position="140"/>
        <end position="158"/>
    </location>
</feature>
<feature type="transmembrane region" description="Helical" evidence="2">
    <location>
        <begin position="48"/>
        <end position="69"/>
    </location>
</feature>
<keyword evidence="2" id="KW-1133">Transmembrane helix</keyword>
<reference evidence="5" key="1">
    <citation type="journal article" date="2019" name="Int. J. Syst. Evol. Microbiol.">
        <title>The Global Catalogue of Microorganisms (GCM) 10K type strain sequencing project: providing services to taxonomists for standard genome sequencing and annotation.</title>
        <authorList>
            <consortium name="The Broad Institute Genomics Platform"/>
            <consortium name="The Broad Institute Genome Sequencing Center for Infectious Disease"/>
            <person name="Wu L."/>
            <person name="Ma J."/>
        </authorList>
    </citation>
    <scope>NUCLEOTIDE SEQUENCE [LARGE SCALE GENOMIC DNA]</scope>
    <source>
        <strain evidence="5">CCM 7640</strain>
    </source>
</reference>
<evidence type="ECO:0000313" key="4">
    <source>
        <dbReference type="EMBL" id="GGD83822.1"/>
    </source>
</evidence>
<organism evidence="4 5">
    <name type="scientific">Microbacterium murale</name>
    <dbReference type="NCBI Taxonomy" id="1081040"/>
    <lineage>
        <taxon>Bacteria</taxon>
        <taxon>Bacillati</taxon>
        <taxon>Actinomycetota</taxon>
        <taxon>Actinomycetes</taxon>
        <taxon>Micrococcales</taxon>
        <taxon>Microbacteriaceae</taxon>
        <taxon>Microbacterium</taxon>
    </lineage>
</organism>
<feature type="transmembrane region" description="Helical" evidence="2">
    <location>
        <begin position="189"/>
        <end position="208"/>
    </location>
</feature>
<keyword evidence="2" id="KW-0472">Membrane</keyword>
<keyword evidence="5" id="KW-1185">Reference proteome</keyword>
<dbReference type="Gene3D" id="3.10.620.30">
    <property type="match status" value="1"/>
</dbReference>
<dbReference type="InterPro" id="IPR038765">
    <property type="entry name" value="Papain-like_cys_pep_sf"/>
</dbReference>
<feature type="transmembrane region" description="Helical" evidence="2">
    <location>
        <begin position="165"/>
        <end position="183"/>
    </location>
</feature>
<dbReference type="EMBL" id="BMCM01000004">
    <property type="protein sequence ID" value="GGD83822.1"/>
    <property type="molecule type" value="Genomic_DNA"/>
</dbReference>
<comment type="caution">
    <text evidence="4">The sequence shown here is derived from an EMBL/GenBank/DDBJ whole genome shotgun (WGS) entry which is preliminary data.</text>
</comment>
<feature type="region of interest" description="Disordered" evidence="1">
    <location>
        <begin position="547"/>
        <end position="597"/>
    </location>
</feature>
<evidence type="ECO:0000259" key="3">
    <source>
        <dbReference type="SMART" id="SM00460"/>
    </source>
</evidence>
<accession>A0ABQ1RYS5</accession>
<feature type="compositionally biased region" description="Low complexity" evidence="1">
    <location>
        <begin position="557"/>
        <end position="580"/>
    </location>
</feature>
<sequence>MSPAEPPHAPWAEEAAAAYRQTRTLAIALLTACAGFVALWPYSSVIAAGPWSLVSITVIVLIAATGALVRNVGARRRARDAWALLAQLVVAVCALTLMLVPQGALLGIIPTGSTLQSLPPLAAQAFEQVQFGTAPLNDTLAIRAMLAAGFAVITIIIDHLIAQRLTLLAAVLVTAVGVAPMIISFDDANVPWFVVLAILTLFLLRHSARHDARRPRRASVGVALGVGAAAITGALIIAPVLPVSASWVGTGTAVALNPSLRLGDDLRRPAPTDVITLATTAATAPYLRIATLSGFDGRVWHADEDDTQPLSDGFGDGEWAEDVATTERRTSIRVVGISSSWLPVPYPATKVAGTSSGWEIMPGNRTVVSETRNAAGEDYTVTAATVQPTLEQIRASAAIRGNEDPQVPEDLPSVIAESAREVTAGAETDYDRMIALQAWFRSEFSYSLDAPVDGGFDGTGADAVAEFLDVRSGYCIHFAGAFALMAQTLDLPVRIVVGYLPGRLTDEKRGDEFVYVVSSDQLHAWPEVRFEGIGWVPFEPTASLGVPTGFQPASVEGGPVTGPATPAPSAAPSTTPTSGPELDDETDDPSAAGGDALQRLDPMPVMLVIGGALLVLLLPALIRLFVRMWRRSRARDGDAVIAWRELRATLTDLGLPVSDADSPRARGADLIDRGADARAVHTLVDAVERASYAREKLDAGDLAPALVRVSADLHRHVDARVRVTALLLPRSLFAVDSSRRPVFS</sequence>
<feature type="transmembrane region" description="Helical" evidence="2">
    <location>
        <begin position="220"/>
        <end position="241"/>
    </location>
</feature>
<dbReference type="PANTHER" id="PTHR42736:SF1">
    <property type="entry name" value="PROTEIN-GLUTAMINE GAMMA-GLUTAMYLTRANSFERASE"/>
    <property type="match status" value="1"/>
</dbReference>
<feature type="domain" description="Transglutaminase-like" evidence="3">
    <location>
        <begin position="467"/>
        <end position="542"/>
    </location>
</feature>